<keyword evidence="3" id="KW-0444">Lipid biosynthesis</keyword>
<keyword evidence="8" id="KW-0408">Iron</keyword>
<keyword evidence="4" id="KW-0479">Metal-binding</keyword>
<evidence type="ECO:0000313" key="12">
    <source>
        <dbReference type="Proteomes" id="UP001234989"/>
    </source>
</evidence>
<evidence type="ECO:0000256" key="5">
    <source>
        <dbReference type="ARBA" id="ARBA00022832"/>
    </source>
</evidence>
<dbReference type="PANTHER" id="PTHR31155">
    <property type="entry name" value="ACYL- ACYL-CARRIER-PROTEIN DESATURASE-RELATED"/>
    <property type="match status" value="1"/>
</dbReference>
<keyword evidence="7" id="KW-0560">Oxidoreductase</keyword>
<comment type="similarity">
    <text evidence="2">Belongs to the fatty acid desaturase type 2 family.</text>
</comment>
<evidence type="ECO:0000256" key="7">
    <source>
        <dbReference type="ARBA" id="ARBA00023002"/>
    </source>
</evidence>
<dbReference type="GO" id="GO:0009570">
    <property type="term" value="C:chloroplast stroma"/>
    <property type="evidence" value="ECO:0007669"/>
    <property type="project" value="TreeGrafter"/>
</dbReference>
<evidence type="ECO:0000256" key="3">
    <source>
        <dbReference type="ARBA" id="ARBA00022516"/>
    </source>
</evidence>
<reference evidence="11" key="1">
    <citation type="submission" date="2023-08" db="EMBL/GenBank/DDBJ databases">
        <title>A de novo genome assembly of Solanum verrucosum Schlechtendal, a Mexican diploid species geographically isolated from the other diploid A-genome species in potato relatives.</title>
        <authorList>
            <person name="Hosaka K."/>
        </authorList>
    </citation>
    <scope>NUCLEOTIDE SEQUENCE</scope>
    <source>
        <tissue evidence="11">Young leaves</tissue>
    </source>
</reference>
<dbReference type="GO" id="GO:0045300">
    <property type="term" value="F:stearoyl-[ACP] desaturase activity"/>
    <property type="evidence" value="ECO:0007669"/>
    <property type="project" value="InterPro"/>
</dbReference>
<dbReference type="Gene3D" id="1.10.620.20">
    <property type="entry name" value="Ribonucleotide Reductase, subunit A"/>
    <property type="match status" value="1"/>
</dbReference>
<proteinExistence type="inferred from homology"/>
<dbReference type="InterPro" id="IPR012348">
    <property type="entry name" value="RNR-like"/>
</dbReference>
<accession>A0AAF0T7E6</accession>
<evidence type="ECO:0000256" key="8">
    <source>
        <dbReference type="ARBA" id="ARBA00023004"/>
    </source>
</evidence>
<keyword evidence="10" id="KW-0275">Fatty acid biosynthesis</keyword>
<name>A0AAF0T7E6_SOLVR</name>
<dbReference type="InterPro" id="IPR005067">
    <property type="entry name" value="Fatty_acid_desaturase-2"/>
</dbReference>
<sequence length="147" mass="17309">MFESLHLIRTIKQRTIHIWVLCIHQFKSICGTIASDQKRHESAYTKNVEKLLKVDPNATMLAFAHMIKNRIVMPMHLMCDGEDSNMYENFSVLAQRLGVYTNYDYAEVIDFFITRWKLKKFEGLTGEARRAQDFVCKFPLMNKKLEN</sequence>
<evidence type="ECO:0000256" key="6">
    <source>
        <dbReference type="ARBA" id="ARBA00022946"/>
    </source>
</evidence>
<evidence type="ECO:0000256" key="9">
    <source>
        <dbReference type="ARBA" id="ARBA00023098"/>
    </source>
</evidence>
<dbReference type="PANTHER" id="PTHR31155:SF35">
    <property type="entry name" value="ACYL-[ACYL-CARRIER-PROTEIN] DESATURASE"/>
    <property type="match status" value="1"/>
</dbReference>
<evidence type="ECO:0008006" key="13">
    <source>
        <dbReference type="Google" id="ProtNLM"/>
    </source>
</evidence>
<organism evidence="11 12">
    <name type="scientific">Solanum verrucosum</name>
    <dbReference type="NCBI Taxonomy" id="315347"/>
    <lineage>
        <taxon>Eukaryota</taxon>
        <taxon>Viridiplantae</taxon>
        <taxon>Streptophyta</taxon>
        <taxon>Embryophyta</taxon>
        <taxon>Tracheophyta</taxon>
        <taxon>Spermatophyta</taxon>
        <taxon>Magnoliopsida</taxon>
        <taxon>eudicotyledons</taxon>
        <taxon>Gunneridae</taxon>
        <taxon>Pentapetalae</taxon>
        <taxon>asterids</taxon>
        <taxon>lamiids</taxon>
        <taxon>Solanales</taxon>
        <taxon>Solanaceae</taxon>
        <taxon>Solanoideae</taxon>
        <taxon>Solaneae</taxon>
        <taxon>Solanum</taxon>
    </lineage>
</organism>
<dbReference type="GO" id="GO:0046872">
    <property type="term" value="F:metal ion binding"/>
    <property type="evidence" value="ECO:0007669"/>
    <property type="project" value="UniProtKB-KW"/>
</dbReference>
<evidence type="ECO:0000256" key="4">
    <source>
        <dbReference type="ARBA" id="ARBA00022723"/>
    </source>
</evidence>
<dbReference type="GO" id="GO:0006633">
    <property type="term" value="P:fatty acid biosynthetic process"/>
    <property type="evidence" value="ECO:0007669"/>
    <property type="project" value="UniProtKB-KW"/>
</dbReference>
<keyword evidence="6" id="KW-0809">Transit peptide</keyword>
<dbReference type="Pfam" id="PF03405">
    <property type="entry name" value="FA_desaturase_2"/>
    <property type="match status" value="1"/>
</dbReference>
<evidence type="ECO:0000256" key="2">
    <source>
        <dbReference type="ARBA" id="ARBA00008749"/>
    </source>
</evidence>
<keyword evidence="12" id="KW-1185">Reference proteome</keyword>
<gene>
    <name evidence="11" type="ORF">MTR67_000939</name>
</gene>
<keyword evidence="5" id="KW-0276">Fatty acid metabolism</keyword>
<dbReference type="EMBL" id="CP133612">
    <property type="protein sequence ID" value="WMV07554.1"/>
    <property type="molecule type" value="Genomic_DNA"/>
</dbReference>
<protein>
    <recommendedName>
        <fullName evidence="13">Acyl-[acyl-carrier-protein] desaturase</fullName>
    </recommendedName>
</protein>
<keyword evidence="9" id="KW-0443">Lipid metabolism</keyword>
<dbReference type="InterPro" id="IPR009078">
    <property type="entry name" value="Ferritin-like_SF"/>
</dbReference>
<dbReference type="SUPFAM" id="SSF47240">
    <property type="entry name" value="Ferritin-like"/>
    <property type="match status" value="1"/>
</dbReference>
<comment type="cofactor">
    <cofactor evidence="1">
        <name>Fe(2+)</name>
        <dbReference type="ChEBI" id="CHEBI:29033"/>
    </cofactor>
</comment>
<evidence type="ECO:0000313" key="11">
    <source>
        <dbReference type="EMBL" id="WMV07554.1"/>
    </source>
</evidence>
<dbReference type="AlphaFoldDB" id="A0AAF0T7E6"/>
<evidence type="ECO:0000256" key="1">
    <source>
        <dbReference type="ARBA" id="ARBA00001954"/>
    </source>
</evidence>
<dbReference type="Proteomes" id="UP001234989">
    <property type="component" value="Chromosome 1"/>
</dbReference>
<evidence type="ECO:0000256" key="10">
    <source>
        <dbReference type="ARBA" id="ARBA00023160"/>
    </source>
</evidence>